<dbReference type="Gene3D" id="2.60.120.1140">
    <property type="entry name" value="Protein of unknown function DUF192"/>
    <property type="match status" value="1"/>
</dbReference>
<accession>X1V9X5</accession>
<comment type="caution">
    <text evidence="1">The sequence shown here is derived from an EMBL/GenBank/DDBJ whole genome shotgun (WGS) entry which is preliminary data.</text>
</comment>
<reference evidence="1" key="1">
    <citation type="journal article" date="2014" name="Front. Microbiol.">
        <title>High frequency of phylogenetically diverse reductive dehalogenase-homologous genes in deep subseafloor sedimentary metagenomes.</title>
        <authorList>
            <person name="Kawai M."/>
            <person name="Futagami T."/>
            <person name="Toyoda A."/>
            <person name="Takaki Y."/>
            <person name="Nishi S."/>
            <person name="Hori S."/>
            <person name="Arai W."/>
            <person name="Tsubouchi T."/>
            <person name="Morono Y."/>
            <person name="Uchiyama I."/>
            <person name="Ito T."/>
            <person name="Fujiyama A."/>
            <person name="Inagaki F."/>
            <person name="Takami H."/>
        </authorList>
    </citation>
    <scope>NUCLEOTIDE SEQUENCE</scope>
    <source>
        <strain evidence="1">Expedition CK06-06</strain>
    </source>
</reference>
<dbReference type="PANTHER" id="PTHR37953:SF1">
    <property type="entry name" value="UPF0127 PROTEIN MJ1496"/>
    <property type="match status" value="1"/>
</dbReference>
<dbReference type="PANTHER" id="PTHR37953">
    <property type="entry name" value="UPF0127 PROTEIN MJ1496"/>
    <property type="match status" value="1"/>
</dbReference>
<feature type="non-terminal residue" evidence="1">
    <location>
        <position position="139"/>
    </location>
</feature>
<sequence length="139" mass="14614">MPGTATVTINENQWNVEVASTIDELTTGLAGRASINPGTGMLFMMPASQQVTVTTQDMLFPIDIIFIANNIVVDVARGIEPGYEVTEETPCDSFLEVNAGEAELVEAGDAVSVEITSTGGFDWGSIISFAIPLAALGFV</sequence>
<organism evidence="1">
    <name type="scientific">marine sediment metagenome</name>
    <dbReference type="NCBI Taxonomy" id="412755"/>
    <lineage>
        <taxon>unclassified sequences</taxon>
        <taxon>metagenomes</taxon>
        <taxon>ecological metagenomes</taxon>
    </lineage>
</organism>
<name>X1V9X5_9ZZZZ</name>
<dbReference type="InterPro" id="IPR038695">
    <property type="entry name" value="Saro_0823-like_sf"/>
</dbReference>
<dbReference type="AlphaFoldDB" id="X1V9X5"/>
<dbReference type="InterPro" id="IPR003795">
    <property type="entry name" value="DUF192"/>
</dbReference>
<proteinExistence type="predicted"/>
<evidence type="ECO:0000313" key="1">
    <source>
        <dbReference type="EMBL" id="GAJ09916.1"/>
    </source>
</evidence>
<dbReference type="EMBL" id="BARW01030807">
    <property type="protein sequence ID" value="GAJ09916.1"/>
    <property type="molecule type" value="Genomic_DNA"/>
</dbReference>
<dbReference type="Pfam" id="PF02643">
    <property type="entry name" value="DUF192"/>
    <property type="match status" value="1"/>
</dbReference>
<protein>
    <submittedName>
        <fullName evidence="1">Uncharacterized protein</fullName>
    </submittedName>
</protein>
<gene>
    <name evidence="1" type="ORF">S12H4_49158</name>
</gene>